<evidence type="ECO:0000259" key="4">
    <source>
        <dbReference type="Pfam" id="PF19328"/>
    </source>
</evidence>
<feature type="domain" description="Dihydrodipicolinate reductase N-terminal" evidence="3">
    <location>
        <begin position="4"/>
        <end position="99"/>
    </location>
</feature>
<dbReference type="SUPFAM" id="SSF51735">
    <property type="entry name" value="NAD(P)-binding Rossmann-fold domains"/>
    <property type="match status" value="1"/>
</dbReference>
<dbReference type="AlphaFoldDB" id="A0A182C7Y6"/>
<dbReference type="Pfam" id="PF19328">
    <property type="entry name" value="DAP_DH_C"/>
    <property type="match status" value="1"/>
</dbReference>
<dbReference type="NCBIfam" id="NF040740">
    <property type="entry name" value="ornith_Ord"/>
    <property type="match status" value="1"/>
</dbReference>
<dbReference type="CDD" id="cd24146">
    <property type="entry name" value="nat-AmDH_N_like"/>
    <property type="match status" value="1"/>
</dbReference>
<organism evidence="5 6">
    <name type="scientific">Kosmotoga arenicorallina S304</name>
    <dbReference type="NCBI Taxonomy" id="1453497"/>
    <lineage>
        <taxon>Bacteria</taxon>
        <taxon>Thermotogati</taxon>
        <taxon>Thermotogota</taxon>
        <taxon>Thermotogae</taxon>
        <taxon>Kosmotogales</taxon>
        <taxon>Kosmotogaceae</taxon>
        <taxon>Kosmotoga</taxon>
    </lineage>
</organism>
<dbReference type="Proteomes" id="UP000077339">
    <property type="component" value="Unassembled WGS sequence"/>
</dbReference>
<dbReference type="InterPro" id="IPR036291">
    <property type="entry name" value="NAD(P)-bd_dom_sf"/>
</dbReference>
<dbReference type="Pfam" id="PF01113">
    <property type="entry name" value="DapB_N"/>
    <property type="match status" value="1"/>
</dbReference>
<evidence type="ECO:0000256" key="2">
    <source>
        <dbReference type="ARBA" id="ARBA00023002"/>
    </source>
</evidence>
<comment type="caution">
    <text evidence="5">The sequence shown here is derived from an EMBL/GenBank/DDBJ whole genome shotgun (WGS) entry which is preliminary data.</text>
</comment>
<dbReference type="InterPro" id="IPR045760">
    <property type="entry name" value="DAP_DH_C"/>
</dbReference>
<evidence type="ECO:0000256" key="1">
    <source>
        <dbReference type="ARBA" id="ARBA00022857"/>
    </source>
</evidence>
<gene>
    <name evidence="5" type="ORF">AT15_03280</name>
</gene>
<dbReference type="GO" id="GO:0008839">
    <property type="term" value="F:4-hydroxy-tetrahydrodipicolinate reductase"/>
    <property type="evidence" value="ECO:0007669"/>
    <property type="project" value="InterPro"/>
</dbReference>
<dbReference type="InterPro" id="IPR000846">
    <property type="entry name" value="DapB_N"/>
</dbReference>
<name>A0A182C7Y6_9BACT</name>
<proteinExistence type="predicted"/>
<protein>
    <submittedName>
        <fullName evidence="5">Dihydrodipicolinate reductase</fullName>
    </submittedName>
</protein>
<keyword evidence="1" id="KW-0521">NADP</keyword>
<dbReference type="STRING" id="1453497.AT15_03280"/>
<sequence length="340" mass="37156">MAYRVLVWGLGAMGSGIAKNIMEKEDLRLVGAVERNTEMFDKDVGIAIGDKEYGCKVYSDIELAIEKTEPDIAIIATNSFVKEVLPKIKIVAKHHVNIITIAEEMAYPFHSHPEESEIINSIAVKNGVSILGTGINPGFVLDLLIVTLTGACLNVERIEARRVNDLSPFGKTVMETQGVGTTPEEFEEGLKKGTIVGHIGFQQSIRMIADALGWELTKIEEIREPIISNTERKTPVVHVKPGMVAGCRHIGRGYMGDKKVIELVHPQQIHPEVENVETGDYIDIYGDPDIHMSIKPEIPGGKGTIAVATNMIPHVVEADPGLLTMLDLPVPSALFKEIKG</sequence>
<evidence type="ECO:0000313" key="6">
    <source>
        <dbReference type="Proteomes" id="UP000077339"/>
    </source>
</evidence>
<accession>A0A182C7Y6</accession>
<dbReference type="RefSeq" id="WP_068345512.1">
    <property type="nucleotide sequence ID" value="NZ_JFHK01000002.1"/>
</dbReference>
<reference evidence="5 6" key="1">
    <citation type="submission" date="2014-02" db="EMBL/GenBank/DDBJ databases">
        <title>Kosmotoga genome sequencing.</title>
        <authorList>
            <person name="Pollo S.M."/>
            <person name="Charchuk R."/>
            <person name="Nesbo C.L."/>
        </authorList>
    </citation>
    <scope>NUCLEOTIDE SEQUENCE [LARGE SCALE GENOMIC DNA]</scope>
    <source>
        <strain evidence="5 6">S304</strain>
    </source>
</reference>
<feature type="domain" description="2,4-diaminopentanoate dehydrogenase C-terminal" evidence="4">
    <location>
        <begin position="139"/>
        <end position="338"/>
    </location>
</feature>
<keyword evidence="6" id="KW-1185">Reference proteome</keyword>
<dbReference type="EMBL" id="JFHK01000002">
    <property type="protein sequence ID" value="OAA31860.1"/>
    <property type="molecule type" value="Genomic_DNA"/>
</dbReference>
<dbReference type="GO" id="GO:0009089">
    <property type="term" value="P:lysine biosynthetic process via diaminopimelate"/>
    <property type="evidence" value="ECO:0007669"/>
    <property type="project" value="InterPro"/>
</dbReference>
<dbReference type="OrthoDB" id="9767616at2"/>
<dbReference type="Gene3D" id="3.40.50.720">
    <property type="entry name" value="NAD(P)-binding Rossmann-like Domain"/>
    <property type="match status" value="1"/>
</dbReference>
<dbReference type="PATRIC" id="fig|1453497.3.peg.645"/>
<evidence type="ECO:0000259" key="3">
    <source>
        <dbReference type="Pfam" id="PF01113"/>
    </source>
</evidence>
<evidence type="ECO:0000313" key="5">
    <source>
        <dbReference type="EMBL" id="OAA31860.1"/>
    </source>
</evidence>
<keyword evidence="2" id="KW-0560">Oxidoreductase</keyword>